<protein>
    <recommendedName>
        <fullName evidence="6">Calcium-binding protein</fullName>
    </recommendedName>
</protein>
<dbReference type="PROSITE" id="PS00330">
    <property type="entry name" value="HEMOLYSIN_CALCIUM"/>
    <property type="match status" value="2"/>
</dbReference>
<dbReference type="AlphaFoldDB" id="A0A934IQ91"/>
<dbReference type="GO" id="GO:0005509">
    <property type="term" value="F:calcium ion binding"/>
    <property type="evidence" value="ECO:0007669"/>
    <property type="project" value="InterPro"/>
</dbReference>
<dbReference type="PRINTS" id="PR00313">
    <property type="entry name" value="CABNDNGRPT"/>
</dbReference>
<dbReference type="Pfam" id="PF00353">
    <property type="entry name" value="HemolysinCabind"/>
    <property type="match status" value="5"/>
</dbReference>
<feature type="compositionally biased region" description="Acidic residues" evidence="3">
    <location>
        <begin position="301"/>
        <end position="311"/>
    </location>
</feature>
<dbReference type="Gene3D" id="2.150.10.10">
    <property type="entry name" value="Serralysin-like metalloprotease, C-terminal"/>
    <property type="match status" value="4"/>
</dbReference>
<evidence type="ECO:0000313" key="5">
    <source>
        <dbReference type="Proteomes" id="UP000609531"/>
    </source>
</evidence>
<proteinExistence type="predicted"/>
<dbReference type="Proteomes" id="UP000609531">
    <property type="component" value="Unassembled WGS sequence"/>
</dbReference>
<dbReference type="InterPro" id="IPR011049">
    <property type="entry name" value="Serralysin-like_metalloprot_C"/>
</dbReference>
<dbReference type="InterPro" id="IPR001343">
    <property type="entry name" value="Hemolysn_Ca-bd"/>
</dbReference>
<dbReference type="InterPro" id="IPR018511">
    <property type="entry name" value="Hemolysin-typ_Ca-bd_CS"/>
</dbReference>
<organism evidence="4 5">
    <name type="scientific">Acuticoccus mangrovi</name>
    <dbReference type="NCBI Taxonomy" id="2796142"/>
    <lineage>
        <taxon>Bacteria</taxon>
        <taxon>Pseudomonadati</taxon>
        <taxon>Pseudomonadota</taxon>
        <taxon>Alphaproteobacteria</taxon>
        <taxon>Hyphomicrobiales</taxon>
        <taxon>Amorphaceae</taxon>
        <taxon>Acuticoccus</taxon>
    </lineage>
</organism>
<sequence length="458" mass="47360">MASGTNLREVTVTIENYFYGPDFVNGLAKQTNEYEIISDTKAVLKFQAGFHSDRTIVQVVTGEGFGYDANGRLTGIVTSYVGFYKDTPDERWTFTGLSTSLDRLNTLASDPDVKFSELLVIPLQYTYVGADREDFYIEGSFADSARGYGGDDFFNGLDGPDTLIGDGGHDTLIGDEGDDLLQGGAASDHLLGRSGSDIIEGGGGNDKIAAGGDSDFVDAGAGNDSVAGGTGDDLIIGGDGNDQLRGNQGSDTILGGDGVDWLRGDSDSDILDGGNGADSIRGGTGEDTILGGAGHDKLFGEDDDDDIDGGDGNDQITGGSGVNYLFGGAGDDTIVGGTDTDELYGGDDNDIIRASTGADLVNGGAGDDTLSGNDIGGGGDFAIDSFAFSGAFGNDVITDFELNFDQIIFTDGIEEDDISTTMDGNDAVITVDVDGDIQTLVVRNATTLFNPEIDILVA</sequence>
<dbReference type="PANTHER" id="PTHR38340:SF1">
    <property type="entry name" value="S-LAYER PROTEIN"/>
    <property type="match status" value="1"/>
</dbReference>
<name>A0A934IQ91_9HYPH</name>
<dbReference type="PANTHER" id="PTHR38340">
    <property type="entry name" value="S-LAYER PROTEIN"/>
    <property type="match status" value="1"/>
</dbReference>
<dbReference type="InterPro" id="IPR050557">
    <property type="entry name" value="RTX_toxin/Mannuronan_C5-epim"/>
</dbReference>
<dbReference type="EMBL" id="JAEKJA010000010">
    <property type="protein sequence ID" value="MBJ3776720.1"/>
    <property type="molecule type" value="Genomic_DNA"/>
</dbReference>
<evidence type="ECO:0000256" key="3">
    <source>
        <dbReference type="SAM" id="MobiDB-lite"/>
    </source>
</evidence>
<evidence type="ECO:0000256" key="1">
    <source>
        <dbReference type="ARBA" id="ARBA00004613"/>
    </source>
</evidence>
<dbReference type="GO" id="GO:0005576">
    <property type="term" value="C:extracellular region"/>
    <property type="evidence" value="ECO:0007669"/>
    <property type="project" value="UniProtKB-SubCell"/>
</dbReference>
<comment type="caution">
    <text evidence="4">The sequence shown here is derived from an EMBL/GenBank/DDBJ whole genome shotgun (WGS) entry which is preliminary data.</text>
</comment>
<feature type="region of interest" description="Disordered" evidence="3">
    <location>
        <begin position="265"/>
        <end position="314"/>
    </location>
</feature>
<accession>A0A934IQ91</accession>
<evidence type="ECO:0000256" key="2">
    <source>
        <dbReference type="ARBA" id="ARBA00022525"/>
    </source>
</evidence>
<keyword evidence="5" id="KW-1185">Reference proteome</keyword>
<evidence type="ECO:0008006" key="6">
    <source>
        <dbReference type="Google" id="ProtNLM"/>
    </source>
</evidence>
<dbReference type="RefSeq" id="WP_198882610.1">
    <property type="nucleotide sequence ID" value="NZ_JAEKJA010000010.1"/>
</dbReference>
<keyword evidence="2" id="KW-0964">Secreted</keyword>
<reference evidence="4" key="1">
    <citation type="submission" date="2020-12" db="EMBL/GenBank/DDBJ databases">
        <title>Bacterial taxonomy.</title>
        <authorList>
            <person name="Pan X."/>
        </authorList>
    </citation>
    <scope>NUCLEOTIDE SEQUENCE</scope>
    <source>
        <strain evidence="4">B2012</strain>
    </source>
</reference>
<gene>
    <name evidence="4" type="ORF">JCR33_13525</name>
</gene>
<evidence type="ECO:0000313" key="4">
    <source>
        <dbReference type="EMBL" id="MBJ3776720.1"/>
    </source>
</evidence>
<dbReference type="SUPFAM" id="SSF51120">
    <property type="entry name" value="beta-Roll"/>
    <property type="match status" value="3"/>
</dbReference>
<comment type="subcellular location">
    <subcellularLocation>
        <location evidence="1">Secreted</location>
    </subcellularLocation>
</comment>